<evidence type="ECO:0000313" key="1">
    <source>
        <dbReference type="EMBL" id="KAJ0042177.1"/>
    </source>
</evidence>
<accession>A0ACC0YWH0</accession>
<name>A0ACC0YWH0_9ROSI</name>
<reference evidence="2" key="1">
    <citation type="journal article" date="2023" name="G3 (Bethesda)">
        <title>Genome assembly and association tests identify interacting loci associated with vigor, precocity, and sex in interspecific pistachio rootstocks.</title>
        <authorList>
            <person name="Palmer W."/>
            <person name="Jacygrad E."/>
            <person name="Sagayaradj S."/>
            <person name="Cavanaugh K."/>
            <person name="Han R."/>
            <person name="Bertier L."/>
            <person name="Beede B."/>
            <person name="Kafkas S."/>
            <person name="Golino D."/>
            <person name="Preece J."/>
            <person name="Michelmore R."/>
        </authorList>
    </citation>
    <scope>NUCLEOTIDE SEQUENCE [LARGE SCALE GENOMIC DNA]</scope>
</reference>
<dbReference type="EMBL" id="CM047739">
    <property type="protein sequence ID" value="KAJ0042177.1"/>
    <property type="molecule type" value="Genomic_DNA"/>
</dbReference>
<proteinExistence type="predicted"/>
<gene>
    <name evidence="1" type="ORF">Pint_19104</name>
</gene>
<organism evidence="1 2">
    <name type="scientific">Pistacia integerrima</name>
    <dbReference type="NCBI Taxonomy" id="434235"/>
    <lineage>
        <taxon>Eukaryota</taxon>
        <taxon>Viridiplantae</taxon>
        <taxon>Streptophyta</taxon>
        <taxon>Embryophyta</taxon>
        <taxon>Tracheophyta</taxon>
        <taxon>Spermatophyta</taxon>
        <taxon>Magnoliopsida</taxon>
        <taxon>eudicotyledons</taxon>
        <taxon>Gunneridae</taxon>
        <taxon>Pentapetalae</taxon>
        <taxon>rosids</taxon>
        <taxon>malvids</taxon>
        <taxon>Sapindales</taxon>
        <taxon>Anacardiaceae</taxon>
        <taxon>Pistacia</taxon>
    </lineage>
</organism>
<keyword evidence="2" id="KW-1185">Reference proteome</keyword>
<comment type="caution">
    <text evidence="1">The sequence shown here is derived from an EMBL/GenBank/DDBJ whole genome shotgun (WGS) entry which is preliminary data.</text>
</comment>
<sequence length="236" mass="26793">MDFNPCNDAGLEPQTSEVSNGTDEEFEIADVPEWNPRGSKSFVDNLDVSGHQVEPAPSPDFSLLVDDDDEEKLRGGSVDCLRQHVMEAREKLWENPGGKIFEELGFCKMEERIFGTISHWFSPPEQRGTLSAIITMSLYYGNGPIKTGLRQISEHEAGAVEEDEGDEEGEMWMIYLYNMLRTPLVAIPTYILSKIQSGYREEDDVQDDSCTSYEFEQIESCYPLYTGNYQKQSNQD</sequence>
<dbReference type="Proteomes" id="UP001163603">
    <property type="component" value="Chromosome 4"/>
</dbReference>
<protein>
    <submittedName>
        <fullName evidence="1">Uncharacterized protein</fullName>
    </submittedName>
</protein>
<evidence type="ECO:0000313" key="2">
    <source>
        <dbReference type="Proteomes" id="UP001163603"/>
    </source>
</evidence>